<dbReference type="Proteomes" id="UP001595647">
    <property type="component" value="Unassembled WGS sequence"/>
</dbReference>
<evidence type="ECO:0000256" key="4">
    <source>
        <dbReference type="SAM" id="SignalP"/>
    </source>
</evidence>
<keyword evidence="2" id="KW-0560">Oxidoreductase</keyword>
<keyword evidence="4" id="KW-0732">Signal</keyword>
<dbReference type="PANTHER" id="PTHR11709:SF394">
    <property type="entry name" value="FI03373P-RELATED"/>
    <property type="match status" value="1"/>
</dbReference>
<dbReference type="PANTHER" id="PTHR11709">
    <property type="entry name" value="MULTI-COPPER OXIDASE"/>
    <property type="match status" value="1"/>
</dbReference>
<evidence type="ECO:0000313" key="8">
    <source>
        <dbReference type="EMBL" id="MFC3162755.1"/>
    </source>
</evidence>
<dbReference type="CDD" id="cd13896">
    <property type="entry name" value="CuRO_3_CopA"/>
    <property type="match status" value="1"/>
</dbReference>
<feature type="chain" id="PRO_5047459968" evidence="4">
    <location>
        <begin position="31"/>
        <end position="501"/>
    </location>
</feature>
<dbReference type="InterPro" id="IPR008972">
    <property type="entry name" value="Cupredoxin"/>
</dbReference>
<keyword evidence="3" id="KW-0186">Copper</keyword>
<evidence type="ECO:0000259" key="7">
    <source>
        <dbReference type="Pfam" id="PF07732"/>
    </source>
</evidence>
<feature type="domain" description="Plastocyanin-like" evidence="6">
    <location>
        <begin position="406"/>
        <end position="498"/>
    </location>
</feature>
<dbReference type="InterPro" id="IPR033138">
    <property type="entry name" value="Cu_oxidase_CS"/>
</dbReference>
<dbReference type="PROSITE" id="PS00079">
    <property type="entry name" value="MULTICOPPER_OXIDASE1"/>
    <property type="match status" value="1"/>
</dbReference>
<reference evidence="9" key="1">
    <citation type="journal article" date="2019" name="Int. J. Syst. Evol. Microbiol.">
        <title>The Global Catalogue of Microorganisms (GCM) 10K type strain sequencing project: providing services to taxonomists for standard genome sequencing and annotation.</title>
        <authorList>
            <consortium name="The Broad Institute Genomics Platform"/>
            <consortium name="The Broad Institute Genome Sequencing Center for Infectious Disease"/>
            <person name="Wu L."/>
            <person name="Ma J."/>
        </authorList>
    </citation>
    <scope>NUCLEOTIDE SEQUENCE [LARGE SCALE GENOMIC DNA]</scope>
    <source>
        <strain evidence="9">KCTC 52231</strain>
    </source>
</reference>
<dbReference type="RefSeq" id="WP_182304344.1">
    <property type="nucleotide sequence ID" value="NZ_CP059896.1"/>
</dbReference>
<dbReference type="CDD" id="cd13865">
    <property type="entry name" value="CuRO_1_LCC_like_3"/>
    <property type="match status" value="1"/>
</dbReference>
<feature type="domain" description="Plastocyanin-like" evidence="7">
    <location>
        <begin position="64"/>
        <end position="152"/>
    </location>
</feature>
<gene>
    <name evidence="8" type="ORF">ACFOHV_05625</name>
</gene>
<dbReference type="Pfam" id="PF00394">
    <property type="entry name" value="Cu-oxidase"/>
    <property type="match status" value="1"/>
</dbReference>
<keyword evidence="9" id="KW-1185">Reference proteome</keyword>
<dbReference type="InterPro" id="IPR002355">
    <property type="entry name" value="Cu_oxidase_Cu_BS"/>
</dbReference>
<dbReference type="InterPro" id="IPR006311">
    <property type="entry name" value="TAT_signal"/>
</dbReference>
<dbReference type="InterPro" id="IPR011707">
    <property type="entry name" value="Cu-oxidase-like_N"/>
</dbReference>
<dbReference type="InterPro" id="IPR034279">
    <property type="entry name" value="CuRO_3_CopA"/>
</dbReference>
<evidence type="ECO:0000259" key="6">
    <source>
        <dbReference type="Pfam" id="PF07731"/>
    </source>
</evidence>
<feature type="signal peptide" evidence="4">
    <location>
        <begin position="1"/>
        <end position="30"/>
    </location>
</feature>
<sequence length="501" mass="52992">MYRRKFLKTLALGTAAVGFAPSFLSTSARAAADPSAKRLAVTSRVLDVNGKPAKVFGLVQPDGTPGLTLDAGADFDVLLANETAESTLIHWHGLTPPWALDGVPDNPAALLKAAETRRYTFPAGSGGTHWMHAHTLQEQNLLAAPLIVRRPEEAASDEQEVVILLHDFSFRSPEELLEELKGGDDHGTDQMGGMPMGGMSGMGHMGHGMGGSMGGGSMGGGSMGGMAMPGMGGMAAMDLNDIEYDAYLANDRTLDDPEIVQVEKGGRVRLRIINGATATAFTIDTGEVLGRLVAVDGQPVQPIAGTRFPASMGQRLDIVVELPKEGGAFPVLALREGSTKRTGIVLASAGASIGKFAGDGEETGPVLDLALEQRLRAVTPLDKRPPARSYRMVLGGDMASYTWSIAGAEALAVGTGERIRFVVQNMSMMAHPMHLHGHHFQVTAVNGVTIAGALRDTVLLPPMAEVALEFDAENPGRWPFHCHHLYHMASGMMAFVAYDNA</sequence>
<dbReference type="Pfam" id="PF07731">
    <property type="entry name" value="Cu-oxidase_2"/>
    <property type="match status" value="1"/>
</dbReference>
<keyword evidence="1" id="KW-0479">Metal-binding</keyword>
<dbReference type="Pfam" id="PF07732">
    <property type="entry name" value="Cu-oxidase_3"/>
    <property type="match status" value="1"/>
</dbReference>
<evidence type="ECO:0000259" key="5">
    <source>
        <dbReference type="Pfam" id="PF00394"/>
    </source>
</evidence>
<accession>A0ABV7I024</accession>
<evidence type="ECO:0000256" key="3">
    <source>
        <dbReference type="ARBA" id="ARBA00023008"/>
    </source>
</evidence>
<dbReference type="InterPro" id="IPR001117">
    <property type="entry name" value="Cu-oxidase_2nd"/>
</dbReference>
<dbReference type="PROSITE" id="PS51318">
    <property type="entry name" value="TAT"/>
    <property type="match status" value="1"/>
</dbReference>
<dbReference type="Gene3D" id="2.60.40.420">
    <property type="entry name" value="Cupredoxins - blue copper proteins"/>
    <property type="match status" value="3"/>
</dbReference>
<protein>
    <submittedName>
        <fullName evidence="8">Multicopper oxidase domain-containing protein</fullName>
    </submittedName>
</protein>
<comment type="caution">
    <text evidence="8">The sequence shown here is derived from an EMBL/GenBank/DDBJ whole genome shotgun (WGS) entry which is preliminary data.</text>
</comment>
<dbReference type="InterPro" id="IPR045087">
    <property type="entry name" value="Cu-oxidase_fam"/>
</dbReference>
<name>A0ABV7I024_9HYPH</name>
<evidence type="ECO:0000256" key="1">
    <source>
        <dbReference type="ARBA" id="ARBA00022723"/>
    </source>
</evidence>
<dbReference type="SUPFAM" id="SSF49503">
    <property type="entry name" value="Cupredoxins"/>
    <property type="match status" value="3"/>
</dbReference>
<dbReference type="InterPro" id="IPR011706">
    <property type="entry name" value="Cu-oxidase_C"/>
</dbReference>
<dbReference type="PROSITE" id="PS00080">
    <property type="entry name" value="MULTICOPPER_OXIDASE2"/>
    <property type="match status" value="1"/>
</dbReference>
<dbReference type="EMBL" id="JBHRTG010000004">
    <property type="protein sequence ID" value="MFC3162755.1"/>
    <property type="molecule type" value="Genomic_DNA"/>
</dbReference>
<evidence type="ECO:0000313" key="9">
    <source>
        <dbReference type="Proteomes" id="UP001595647"/>
    </source>
</evidence>
<evidence type="ECO:0000256" key="2">
    <source>
        <dbReference type="ARBA" id="ARBA00023002"/>
    </source>
</evidence>
<organism evidence="8 9">
    <name type="scientific">Ciceribacter thiooxidans</name>
    <dbReference type="NCBI Taxonomy" id="1969821"/>
    <lineage>
        <taxon>Bacteria</taxon>
        <taxon>Pseudomonadati</taxon>
        <taxon>Pseudomonadota</taxon>
        <taxon>Alphaproteobacteria</taxon>
        <taxon>Hyphomicrobiales</taxon>
        <taxon>Rhizobiaceae</taxon>
        <taxon>Ciceribacter</taxon>
    </lineage>
</organism>
<dbReference type="CDD" id="cd13887">
    <property type="entry name" value="CuRO_2_MCO_like_2"/>
    <property type="match status" value="1"/>
</dbReference>
<dbReference type="InterPro" id="IPR019546">
    <property type="entry name" value="TAT_signal_bac_arc"/>
</dbReference>
<feature type="domain" description="Plastocyanin-like" evidence="5">
    <location>
        <begin position="245"/>
        <end position="334"/>
    </location>
</feature>
<proteinExistence type="predicted"/>
<dbReference type="NCBIfam" id="TIGR01409">
    <property type="entry name" value="TAT_signal_seq"/>
    <property type="match status" value="1"/>
</dbReference>